<sequence>MSRLQSAVPPSLPLRERAARPRVSKQTRRDRDRAVPRDAAASLRP</sequence>
<reference evidence="2 3" key="1">
    <citation type="submission" date="2018-11" db="EMBL/GenBank/DDBJ databases">
        <title>Genomic Encyclopedia of Type Strains, Phase IV (KMG-IV): sequencing the most valuable type-strain genomes for metagenomic binning, comparative biology and taxonomic classification.</title>
        <authorList>
            <person name="Goeker M."/>
        </authorList>
    </citation>
    <scope>NUCLEOTIDE SEQUENCE [LARGE SCALE GENOMIC DNA]</scope>
    <source>
        <strain evidence="2 3">DSM 25623</strain>
    </source>
</reference>
<dbReference type="AlphaFoldDB" id="A0A3N4VQR0"/>
<evidence type="ECO:0000313" key="3">
    <source>
        <dbReference type="Proteomes" id="UP000269708"/>
    </source>
</evidence>
<evidence type="ECO:0000256" key="1">
    <source>
        <dbReference type="SAM" id="MobiDB-lite"/>
    </source>
</evidence>
<feature type="region of interest" description="Disordered" evidence="1">
    <location>
        <begin position="1"/>
        <end position="45"/>
    </location>
</feature>
<accession>A0A3N4VQR0</accession>
<feature type="compositionally biased region" description="Basic and acidic residues" evidence="1">
    <location>
        <begin position="27"/>
        <end position="36"/>
    </location>
</feature>
<keyword evidence="3" id="KW-1185">Reference proteome</keyword>
<proteinExistence type="predicted"/>
<gene>
    <name evidence="2" type="ORF">EDC50_0732</name>
</gene>
<comment type="caution">
    <text evidence="2">The sequence shown here is derived from an EMBL/GenBank/DDBJ whole genome shotgun (WGS) entry which is preliminary data.</text>
</comment>
<evidence type="ECO:0000313" key="2">
    <source>
        <dbReference type="EMBL" id="RPE81541.1"/>
    </source>
</evidence>
<organism evidence="2 3">
    <name type="scientific">Vulcaniibacterium tengchongense</name>
    <dbReference type="NCBI Taxonomy" id="1273429"/>
    <lineage>
        <taxon>Bacteria</taxon>
        <taxon>Pseudomonadati</taxon>
        <taxon>Pseudomonadota</taxon>
        <taxon>Gammaproteobacteria</taxon>
        <taxon>Lysobacterales</taxon>
        <taxon>Lysobacteraceae</taxon>
        <taxon>Vulcaniibacterium</taxon>
    </lineage>
</organism>
<name>A0A3N4VQR0_9GAMM</name>
<dbReference type="EMBL" id="RKQN01000001">
    <property type="protein sequence ID" value="RPE81541.1"/>
    <property type="molecule type" value="Genomic_DNA"/>
</dbReference>
<protein>
    <submittedName>
        <fullName evidence="2">Uncharacterized protein</fullName>
    </submittedName>
</protein>
<dbReference type="Proteomes" id="UP000269708">
    <property type="component" value="Unassembled WGS sequence"/>
</dbReference>